<dbReference type="Proteomes" id="UP000252733">
    <property type="component" value="Unassembled WGS sequence"/>
</dbReference>
<sequence>MPAGINVIGGIDIDPNCKETYEEKNHSKFMNADASNKAQRLINLTFSQSIRVGIILPSLY</sequence>
<protein>
    <submittedName>
        <fullName evidence="1">Uncharacterized protein</fullName>
    </submittedName>
</protein>
<proteinExistence type="predicted"/>
<dbReference type="EMBL" id="QPIZ01000011">
    <property type="protein sequence ID" value="RCW34610.1"/>
    <property type="molecule type" value="Genomic_DNA"/>
</dbReference>
<comment type="caution">
    <text evidence="1">The sequence shown here is derived from an EMBL/GenBank/DDBJ whole genome shotgun (WGS) entry which is preliminary data.</text>
</comment>
<organism evidence="1 2">
    <name type="scientific">Marinilabilia salmonicolor</name>
    <dbReference type="NCBI Taxonomy" id="989"/>
    <lineage>
        <taxon>Bacteria</taxon>
        <taxon>Pseudomonadati</taxon>
        <taxon>Bacteroidota</taxon>
        <taxon>Bacteroidia</taxon>
        <taxon>Marinilabiliales</taxon>
        <taxon>Marinilabiliaceae</taxon>
        <taxon>Marinilabilia</taxon>
    </lineage>
</organism>
<gene>
    <name evidence="1" type="ORF">DFO77_111111</name>
</gene>
<evidence type="ECO:0000313" key="2">
    <source>
        <dbReference type="Proteomes" id="UP000252733"/>
    </source>
</evidence>
<keyword evidence="2" id="KW-1185">Reference proteome</keyword>
<reference evidence="1 2" key="1">
    <citation type="submission" date="2018-07" db="EMBL/GenBank/DDBJ databases">
        <title>Freshwater and sediment microbial communities from various areas in North America, analyzing microbe dynamics in response to fracking.</title>
        <authorList>
            <person name="Lamendella R."/>
        </authorList>
    </citation>
    <scope>NUCLEOTIDE SEQUENCE [LARGE SCALE GENOMIC DNA]</scope>
    <source>
        <strain evidence="1 2">160A</strain>
    </source>
</reference>
<accession>A0A368V2U9</accession>
<name>A0A368V2U9_9BACT</name>
<evidence type="ECO:0000313" key="1">
    <source>
        <dbReference type="EMBL" id="RCW34610.1"/>
    </source>
</evidence>
<dbReference type="AlphaFoldDB" id="A0A368V2U9"/>